<feature type="region of interest" description="Disordered" evidence="1">
    <location>
        <begin position="560"/>
        <end position="588"/>
    </location>
</feature>
<dbReference type="PANTHER" id="PTHR34047:SF10">
    <property type="entry name" value="GROUP II INTRON-ASSOCIATED OPEN READING FRAME"/>
    <property type="match status" value="1"/>
</dbReference>
<gene>
    <name evidence="3" type="primary">ltrA</name>
    <name evidence="3" type="ORF">IQ266_26425</name>
</gene>
<dbReference type="CDD" id="cd01651">
    <property type="entry name" value="RT_G2_intron"/>
    <property type="match status" value="1"/>
</dbReference>
<sequence>MNRSNTDSRTNTVEWRLLDWKKIQTTVFKLQRRIYQASLSGRVRQVHRLQKTLLRSHYAKLLAVRRVTQDNRGKKTAGVDGIKTLTPSQRLVLTRKLKVSSKASPTRRVWISKPGTTEKRPLGIPTLEDRAKQALVKMALESEWEAKFEPNSYGFRPGRRVHDAIEAIYNAIRNQPKYVLDADIAKCFDCINHELLLGKINTFPLLTRQIRAWLKAGVMDGKFFPTEEGTPQGGVISPLLANIALQGMEKEVQTIAERWPGRRRVNLKALTLIRYADDFVIIHPELSKLTECKLAIEKWLKPLGLELKPSKTRIVHTLDNCGDRKPGFNFLGFNIRQYRVGEHASGRLSNGKRLGFKSLIKPAKEACKQHQNRIASVFQTHKAAPQAALISKLNPIIRGWSSYYSGVVASETFHNQDIQIYAKLRRWTKRRHPKKSRTWVNQKYFHQHGQRNWVFKDQELVLIQHSDKKIVRHIKVQGTRSPYDGDWAYWTKRGGSYPGIPKRISQLMKRQRGKCAICGLHFHVETAMEIDHIIPRSLGGEGRYNNLQLLHRHCHDVKTRHDRSLDGTRDKSYLRKEPDAGKLASPVL</sequence>
<dbReference type="EMBL" id="JADEXQ010000172">
    <property type="protein sequence ID" value="MBE9033275.1"/>
    <property type="molecule type" value="Genomic_DNA"/>
</dbReference>
<dbReference type="InterPro" id="IPR000477">
    <property type="entry name" value="RT_dom"/>
</dbReference>
<evidence type="ECO:0000313" key="4">
    <source>
        <dbReference type="Proteomes" id="UP000625316"/>
    </source>
</evidence>
<reference evidence="3" key="1">
    <citation type="submission" date="2020-10" db="EMBL/GenBank/DDBJ databases">
        <authorList>
            <person name="Castelo-Branco R."/>
            <person name="Eusebio N."/>
            <person name="Adriana R."/>
            <person name="Vieira A."/>
            <person name="Brugerolle De Fraissinette N."/>
            <person name="Rezende De Castro R."/>
            <person name="Schneider M.P."/>
            <person name="Vasconcelos V."/>
            <person name="Leao P.N."/>
        </authorList>
    </citation>
    <scope>NUCLEOTIDE SEQUENCE</scope>
    <source>
        <strain evidence="3">LEGE 11480</strain>
    </source>
</reference>
<dbReference type="CDD" id="cd00085">
    <property type="entry name" value="HNHc"/>
    <property type="match status" value="1"/>
</dbReference>
<evidence type="ECO:0000313" key="3">
    <source>
        <dbReference type="EMBL" id="MBE9033275.1"/>
    </source>
</evidence>
<dbReference type="InterPro" id="IPR013597">
    <property type="entry name" value="Mat_intron_G2"/>
</dbReference>
<evidence type="ECO:0000256" key="1">
    <source>
        <dbReference type="SAM" id="MobiDB-lite"/>
    </source>
</evidence>
<comment type="caution">
    <text evidence="3">The sequence shown here is derived from an EMBL/GenBank/DDBJ whole genome shotgun (WGS) entry which is preliminary data.</text>
</comment>
<dbReference type="Pfam" id="PF01844">
    <property type="entry name" value="HNH"/>
    <property type="match status" value="1"/>
</dbReference>
<dbReference type="PROSITE" id="PS50878">
    <property type="entry name" value="RT_POL"/>
    <property type="match status" value="1"/>
</dbReference>
<dbReference type="PANTHER" id="PTHR34047">
    <property type="entry name" value="NUCLEAR INTRON MATURASE 1, MITOCHONDRIAL-RELATED"/>
    <property type="match status" value="1"/>
</dbReference>
<evidence type="ECO:0000259" key="2">
    <source>
        <dbReference type="PROSITE" id="PS50878"/>
    </source>
</evidence>
<dbReference type="Proteomes" id="UP000625316">
    <property type="component" value="Unassembled WGS sequence"/>
</dbReference>
<dbReference type="Pfam" id="PF00078">
    <property type="entry name" value="RVT_1"/>
    <property type="match status" value="1"/>
</dbReference>
<dbReference type="Gene3D" id="1.10.30.50">
    <property type="match status" value="1"/>
</dbReference>
<protein>
    <submittedName>
        <fullName evidence="3">Group II intron reverse transcriptase/maturase</fullName>
        <ecNumber evidence="3">2.7.7.49</ecNumber>
    </submittedName>
</protein>
<proteinExistence type="predicted"/>
<dbReference type="NCBIfam" id="TIGR04416">
    <property type="entry name" value="group_II_RT_mat"/>
    <property type="match status" value="1"/>
</dbReference>
<dbReference type="SMART" id="SM00507">
    <property type="entry name" value="HNHc"/>
    <property type="match status" value="1"/>
</dbReference>
<keyword evidence="3" id="KW-0808">Transferase</keyword>
<feature type="compositionally biased region" description="Basic and acidic residues" evidence="1">
    <location>
        <begin position="560"/>
        <end position="580"/>
    </location>
</feature>
<dbReference type="AlphaFoldDB" id="A0A928Z7L2"/>
<feature type="domain" description="Reverse transcriptase" evidence="2">
    <location>
        <begin position="92"/>
        <end position="335"/>
    </location>
</feature>
<dbReference type="GO" id="GO:0003676">
    <property type="term" value="F:nucleic acid binding"/>
    <property type="evidence" value="ECO:0007669"/>
    <property type="project" value="InterPro"/>
</dbReference>
<dbReference type="GO" id="GO:0003964">
    <property type="term" value="F:RNA-directed DNA polymerase activity"/>
    <property type="evidence" value="ECO:0007669"/>
    <property type="project" value="UniProtKB-KW"/>
</dbReference>
<dbReference type="InterPro" id="IPR030931">
    <property type="entry name" value="Group_II_RT_mat"/>
</dbReference>
<dbReference type="GO" id="GO:0004519">
    <property type="term" value="F:endonuclease activity"/>
    <property type="evidence" value="ECO:0007669"/>
    <property type="project" value="InterPro"/>
</dbReference>
<dbReference type="Pfam" id="PF08388">
    <property type="entry name" value="GIIM"/>
    <property type="match status" value="1"/>
</dbReference>
<name>A0A928Z7L2_9CYAN</name>
<keyword evidence="3" id="KW-0695">RNA-directed DNA polymerase</keyword>
<accession>A0A928Z7L2</accession>
<dbReference type="InterPro" id="IPR025960">
    <property type="entry name" value="RVT_N"/>
</dbReference>
<dbReference type="InterPro" id="IPR002711">
    <property type="entry name" value="HNH"/>
</dbReference>
<dbReference type="SUPFAM" id="SSF56672">
    <property type="entry name" value="DNA/RNA polymerases"/>
    <property type="match status" value="1"/>
</dbReference>
<dbReference type="InterPro" id="IPR003615">
    <property type="entry name" value="HNH_nuc"/>
</dbReference>
<keyword evidence="4" id="KW-1185">Reference proteome</keyword>
<dbReference type="EC" id="2.7.7.49" evidence="3"/>
<dbReference type="InterPro" id="IPR043502">
    <property type="entry name" value="DNA/RNA_pol_sf"/>
</dbReference>
<dbReference type="Pfam" id="PF13655">
    <property type="entry name" value="RVT_N"/>
    <property type="match status" value="1"/>
</dbReference>
<dbReference type="GO" id="GO:0008270">
    <property type="term" value="F:zinc ion binding"/>
    <property type="evidence" value="ECO:0007669"/>
    <property type="project" value="InterPro"/>
</dbReference>
<dbReference type="InterPro" id="IPR051083">
    <property type="entry name" value="GrpII_Intron_Splice-Mob/Def"/>
</dbReference>
<organism evidence="3 4">
    <name type="scientific">Romeriopsis navalis LEGE 11480</name>
    <dbReference type="NCBI Taxonomy" id="2777977"/>
    <lineage>
        <taxon>Bacteria</taxon>
        <taxon>Bacillati</taxon>
        <taxon>Cyanobacteriota</taxon>
        <taxon>Cyanophyceae</taxon>
        <taxon>Leptolyngbyales</taxon>
        <taxon>Leptolyngbyaceae</taxon>
        <taxon>Romeriopsis</taxon>
        <taxon>Romeriopsis navalis</taxon>
    </lineage>
</organism>
<keyword evidence="3" id="KW-0548">Nucleotidyltransferase</keyword>